<dbReference type="PANTHER" id="PTHR34043:SF3">
    <property type="entry name" value="ALPHA_BETA-HYDROLASES SUPERFAMILY PROTEIN"/>
    <property type="match status" value="1"/>
</dbReference>
<evidence type="ECO:0000259" key="6">
    <source>
        <dbReference type="Pfam" id="PF24708"/>
    </source>
</evidence>
<evidence type="ECO:0000256" key="3">
    <source>
        <dbReference type="ARBA" id="ARBA00022729"/>
    </source>
</evidence>
<dbReference type="AlphaFoldDB" id="A0AAE8MNE7"/>
<dbReference type="SUPFAM" id="SSF53474">
    <property type="entry name" value="alpha/beta-Hydrolases"/>
    <property type="match status" value="1"/>
</dbReference>
<dbReference type="GO" id="GO:0005576">
    <property type="term" value="C:extracellular region"/>
    <property type="evidence" value="ECO:0007669"/>
    <property type="project" value="UniProtKB-SubCell"/>
</dbReference>
<evidence type="ECO:0000313" key="8">
    <source>
        <dbReference type="Proteomes" id="UP001187734"/>
    </source>
</evidence>
<dbReference type="Pfam" id="PF24708">
    <property type="entry name" value="Lip_C"/>
    <property type="match status" value="1"/>
</dbReference>
<dbReference type="GO" id="GO:0016787">
    <property type="term" value="F:hydrolase activity"/>
    <property type="evidence" value="ECO:0007669"/>
    <property type="project" value="UniProtKB-KW"/>
</dbReference>
<evidence type="ECO:0000256" key="5">
    <source>
        <dbReference type="ARBA" id="ARBA00023098"/>
    </source>
</evidence>
<feature type="domain" description="Lipase-like C-terminal" evidence="6">
    <location>
        <begin position="24"/>
        <end position="201"/>
    </location>
</feature>
<dbReference type="GO" id="GO:0006629">
    <property type="term" value="P:lipid metabolic process"/>
    <property type="evidence" value="ECO:0007669"/>
    <property type="project" value="UniProtKB-KW"/>
</dbReference>
<accession>A0AAE8MNE7</accession>
<proteinExistence type="predicted"/>
<dbReference type="Proteomes" id="UP001187734">
    <property type="component" value="Unassembled WGS sequence"/>
</dbReference>
<dbReference type="PANTHER" id="PTHR34043">
    <property type="entry name" value="ALPHA/BETA-HYDROLASES SUPERFAMILY PROTEIN"/>
    <property type="match status" value="1"/>
</dbReference>
<dbReference type="EMBL" id="ONZP01000935">
    <property type="protein sequence ID" value="SPJ92007.1"/>
    <property type="molecule type" value="Genomic_DNA"/>
</dbReference>
<dbReference type="Gene3D" id="3.40.50.1820">
    <property type="entry name" value="alpha/beta hydrolase"/>
    <property type="match status" value="1"/>
</dbReference>
<evidence type="ECO:0000256" key="4">
    <source>
        <dbReference type="ARBA" id="ARBA00022801"/>
    </source>
</evidence>
<keyword evidence="3" id="KW-0732">Signal</keyword>
<evidence type="ECO:0000256" key="2">
    <source>
        <dbReference type="ARBA" id="ARBA00022525"/>
    </source>
</evidence>
<dbReference type="InterPro" id="IPR029058">
    <property type="entry name" value="AB_hydrolase_fold"/>
</dbReference>
<evidence type="ECO:0000256" key="1">
    <source>
        <dbReference type="ARBA" id="ARBA00004613"/>
    </source>
</evidence>
<organism evidence="7 8">
    <name type="scientific">Fusarium torulosum</name>
    <dbReference type="NCBI Taxonomy" id="33205"/>
    <lineage>
        <taxon>Eukaryota</taxon>
        <taxon>Fungi</taxon>
        <taxon>Dikarya</taxon>
        <taxon>Ascomycota</taxon>
        <taxon>Pezizomycotina</taxon>
        <taxon>Sordariomycetes</taxon>
        <taxon>Hypocreomycetidae</taxon>
        <taxon>Hypocreales</taxon>
        <taxon>Nectriaceae</taxon>
        <taxon>Fusarium</taxon>
    </lineage>
</organism>
<comment type="caution">
    <text evidence="7">The sequence shown here is derived from an EMBL/GenBank/DDBJ whole genome shotgun (WGS) entry which is preliminary data.</text>
</comment>
<gene>
    <name evidence="7" type="ORF">FTOL_13661</name>
</gene>
<keyword evidence="4" id="KW-0378">Hydrolase</keyword>
<keyword evidence="2" id="KW-0964">Secreted</keyword>
<comment type="subcellular location">
    <subcellularLocation>
        <location evidence="1">Secreted</location>
    </subcellularLocation>
</comment>
<evidence type="ECO:0000313" key="7">
    <source>
        <dbReference type="EMBL" id="SPJ92007.1"/>
    </source>
</evidence>
<keyword evidence="5" id="KW-0443">Lipid metabolism</keyword>
<protein>
    <recommendedName>
        <fullName evidence="6">Lipase-like C-terminal domain-containing protein</fullName>
    </recommendedName>
</protein>
<name>A0AAE8MNE7_9HYPO</name>
<keyword evidence="8" id="KW-1185">Reference proteome</keyword>
<reference evidence="7" key="1">
    <citation type="submission" date="2018-03" db="EMBL/GenBank/DDBJ databases">
        <authorList>
            <person name="Guldener U."/>
        </authorList>
    </citation>
    <scope>NUCLEOTIDE SEQUENCE</scope>
</reference>
<dbReference type="InterPro" id="IPR056304">
    <property type="entry name" value="Lip-like_C"/>
</dbReference>
<sequence length="214" mass="23639">MDKGITNLQRALKNVQHWAPNLANPIVLISGFSGWGEPLFGTINYWGGFENIPEALQKAGYTVIVVRIGPLSSNWERACEVYRQISSGTFDGPNTYPPSPIGINYGPHYPAIYGYAPISQTKQAVLFGALPQGWTWSDANPVHFICHSQGGNTIRMLIELMSGAHNMLHPTYFPAGDRRNWIKSVTTLGTPHKGTTITDIITVSLPFTYLEVNH</sequence>